<proteinExistence type="predicted"/>
<reference evidence="4" key="1">
    <citation type="submission" date="2018-06" db="EMBL/GenBank/DDBJ databases">
        <authorList>
            <person name="Zhirakovskaya E."/>
        </authorList>
    </citation>
    <scope>NUCLEOTIDE SEQUENCE [LARGE SCALE GENOMIC DNA]</scope>
</reference>
<evidence type="ECO:0000256" key="2">
    <source>
        <dbReference type="SAM" id="MobiDB-lite"/>
    </source>
</evidence>
<evidence type="ECO:0000313" key="4">
    <source>
        <dbReference type="Proteomes" id="UP000257231"/>
    </source>
</evidence>
<evidence type="ECO:0000256" key="1">
    <source>
        <dbReference type="SAM" id="Coils"/>
    </source>
</evidence>
<protein>
    <submittedName>
        <fullName evidence="3">Uncharacterized protein</fullName>
    </submittedName>
</protein>
<organism evidence="3 4">
    <name type="scientific">Arthrobacter phage MargaretKali</name>
    <dbReference type="NCBI Taxonomy" id="2250414"/>
    <lineage>
        <taxon>Viruses</taxon>
        <taxon>Duplodnaviria</taxon>
        <taxon>Heunggongvirae</taxon>
        <taxon>Uroviricota</taxon>
        <taxon>Caudoviricetes</taxon>
        <taxon>Kumottavirus</taxon>
        <taxon>Kumottavirus margaretkali</taxon>
    </lineage>
</organism>
<keyword evidence="4" id="KW-1185">Reference proteome</keyword>
<gene>
    <name evidence="3" type="primary">55</name>
    <name evidence="3" type="ORF">SEA_MARGARETKALI_55</name>
</gene>
<dbReference type="RefSeq" id="YP_010649537.1">
    <property type="nucleotide sequence ID" value="NC_070769.1"/>
</dbReference>
<keyword evidence="1" id="KW-0175">Coiled coil</keyword>
<dbReference type="KEGG" id="vg:77925085"/>
<feature type="coiled-coil region" evidence="1">
    <location>
        <begin position="7"/>
        <end position="94"/>
    </location>
</feature>
<feature type="region of interest" description="Disordered" evidence="2">
    <location>
        <begin position="126"/>
        <end position="147"/>
    </location>
</feature>
<dbReference type="Proteomes" id="UP000257231">
    <property type="component" value="Segment"/>
</dbReference>
<name>A0A345KN33_9CAUD</name>
<dbReference type="GeneID" id="77925085"/>
<dbReference type="EMBL" id="MH450123">
    <property type="protein sequence ID" value="AXH44435.1"/>
    <property type="molecule type" value="Genomic_DNA"/>
</dbReference>
<accession>A0A345KN33</accession>
<sequence>MTYIRGAAEAREAVERTRAEVERLYAEGRKLAQTLNQLRQRNNNIEARIAEQREQLEDKRATLTAKLADIQAAQAEADEAIREAEANAATIRELAYDQARALTERAYRHGYDKGQDYARAQHAVLRKYTPQPDGRRPGITNRPVRHG</sequence>
<evidence type="ECO:0000313" key="3">
    <source>
        <dbReference type="EMBL" id="AXH44435.1"/>
    </source>
</evidence>